<dbReference type="PANTHER" id="PTHR21327:SF18">
    <property type="entry name" value="3,4-DIHYDROXY-2-BUTANONE 4-PHOSPHATE SYNTHASE"/>
    <property type="match status" value="1"/>
</dbReference>
<dbReference type="GO" id="GO:0009231">
    <property type="term" value="P:riboflavin biosynthetic process"/>
    <property type="evidence" value="ECO:0007669"/>
    <property type="project" value="UniProtKB-UniRule"/>
</dbReference>
<feature type="binding site" evidence="11">
    <location>
        <position position="27"/>
    </location>
    <ligand>
        <name>Mg(2+)</name>
        <dbReference type="ChEBI" id="CHEBI:18420"/>
        <label>1</label>
    </ligand>
</feature>
<dbReference type="AlphaFoldDB" id="A0A1I0E2R1"/>
<dbReference type="GO" id="GO:0005829">
    <property type="term" value="C:cytosol"/>
    <property type="evidence" value="ECO:0007669"/>
    <property type="project" value="TreeGrafter"/>
</dbReference>
<feature type="binding site" evidence="11">
    <location>
        <position position="31"/>
    </location>
    <ligand>
        <name>D-ribulose 5-phosphate</name>
        <dbReference type="ChEBI" id="CHEBI:58121"/>
    </ligand>
</feature>
<evidence type="ECO:0000256" key="9">
    <source>
        <dbReference type="ARBA" id="ARBA00023211"/>
    </source>
</evidence>
<dbReference type="InterPro" id="IPR017945">
    <property type="entry name" value="DHBP_synth_RibB-like_a/b_dom"/>
</dbReference>
<evidence type="ECO:0000256" key="7">
    <source>
        <dbReference type="ARBA" id="ARBA00022723"/>
    </source>
</evidence>
<evidence type="ECO:0000256" key="5">
    <source>
        <dbReference type="ARBA" id="ARBA00005520"/>
    </source>
</evidence>
<evidence type="ECO:0000313" key="14">
    <source>
        <dbReference type="Proteomes" id="UP000198618"/>
    </source>
</evidence>
<dbReference type="EC" id="4.1.99.12" evidence="11 12"/>
<feature type="binding site" evidence="11">
    <location>
        <begin position="26"/>
        <end position="27"/>
    </location>
    <ligand>
        <name>D-ribulose 5-phosphate</name>
        <dbReference type="ChEBI" id="CHEBI:58121"/>
    </ligand>
</feature>
<evidence type="ECO:0000256" key="1">
    <source>
        <dbReference type="ARBA" id="ARBA00000141"/>
    </source>
</evidence>
<evidence type="ECO:0000256" key="3">
    <source>
        <dbReference type="ARBA" id="ARBA00002284"/>
    </source>
</evidence>
<keyword evidence="6 11" id="KW-0686">Riboflavin biosynthesis</keyword>
<dbReference type="GO" id="GO:0000287">
    <property type="term" value="F:magnesium ion binding"/>
    <property type="evidence" value="ECO:0007669"/>
    <property type="project" value="UniProtKB-UniRule"/>
</dbReference>
<evidence type="ECO:0000256" key="10">
    <source>
        <dbReference type="ARBA" id="ARBA00023239"/>
    </source>
</evidence>
<feature type="site" description="Essential for catalytic activity" evidence="11">
    <location>
        <position position="162"/>
    </location>
</feature>
<comment type="pathway">
    <text evidence="4 11 12">Cofactor biosynthesis; riboflavin biosynthesis; 2-hydroxy-3-oxobutyl phosphate from D-ribulose 5-phosphate: step 1/1.</text>
</comment>
<dbReference type="Gene3D" id="3.90.870.10">
    <property type="entry name" value="DHBP synthase"/>
    <property type="match status" value="1"/>
</dbReference>
<dbReference type="InterPro" id="IPR000422">
    <property type="entry name" value="DHBP_synthase_RibB"/>
</dbReference>
<dbReference type="HAMAP" id="MF_00180">
    <property type="entry name" value="RibB"/>
    <property type="match status" value="1"/>
</dbReference>
<keyword evidence="14" id="KW-1185">Reference proteome</keyword>
<dbReference type="STRING" id="930131.SAMN05216389_11045"/>
<evidence type="ECO:0000256" key="4">
    <source>
        <dbReference type="ARBA" id="ARBA00004904"/>
    </source>
</evidence>
<feature type="site" description="Essential for catalytic activity" evidence="11">
    <location>
        <position position="124"/>
    </location>
</feature>
<keyword evidence="8 11" id="KW-0460">Magnesium</keyword>
<dbReference type="SUPFAM" id="SSF55821">
    <property type="entry name" value="YrdC/RibB"/>
    <property type="match status" value="1"/>
</dbReference>
<dbReference type="UniPathway" id="UPA00275">
    <property type="reaction ID" value="UER00399"/>
</dbReference>
<comment type="similarity">
    <text evidence="5">In the N-terminal section; belongs to the DHBP synthase family.</text>
</comment>
<dbReference type="NCBIfam" id="TIGR00506">
    <property type="entry name" value="ribB"/>
    <property type="match status" value="1"/>
</dbReference>
<reference evidence="13 14" key="1">
    <citation type="submission" date="2016-10" db="EMBL/GenBank/DDBJ databases">
        <authorList>
            <person name="de Groot N.N."/>
        </authorList>
    </citation>
    <scope>NUCLEOTIDE SEQUENCE [LARGE SCALE GENOMIC DNA]</scope>
    <source>
        <strain evidence="13 14">IBRC-M 10780</strain>
    </source>
</reference>
<dbReference type="GO" id="GO:0030145">
    <property type="term" value="F:manganese ion binding"/>
    <property type="evidence" value="ECO:0007669"/>
    <property type="project" value="UniProtKB-UniRule"/>
</dbReference>
<name>A0A1I0E2R1_9BACI</name>
<keyword evidence="7 11" id="KW-0479">Metal-binding</keyword>
<comment type="function">
    <text evidence="3 11 12">Catalyzes the conversion of D-ribulose 5-phosphate to formate and 3,4-dihydroxy-2-butanone 4-phosphate.</text>
</comment>
<protein>
    <recommendedName>
        <fullName evidence="11 12">3,4-dihydroxy-2-butanone 4-phosphate synthase</fullName>
        <shortName evidence="11 12">DHBP synthase</shortName>
        <ecNumber evidence="11 12">4.1.99.12</ecNumber>
    </recommendedName>
</protein>
<sequence>MLHTIEEAIADLKAGKAVIVVDDENRENEGDFVALSEKATPDMINFMITHGKGLVCTTIEKDLAEKLDLDLMTSNSSDPFGTAFTVSIDHRSTTTGISAAERARTIQAMLEPSVTGADFKKPGHMFPLIAKDGGVLTRPGHTEASVDLARLSGAFPSGVICEIIKEDGTMARLPDLEVMAEDYDLKLISIEELIRYRSKLESQVAYK</sequence>
<comment type="similarity">
    <text evidence="11 12">Belongs to the DHBP synthase family.</text>
</comment>
<dbReference type="OrthoDB" id="9793111at2"/>
<keyword evidence="9 11" id="KW-0464">Manganese</keyword>
<evidence type="ECO:0000256" key="6">
    <source>
        <dbReference type="ARBA" id="ARBA00022619"/>
    </source>
</evidence>
<proteinExistence type="inferred from homology"/>
<evidence type="ECO:0000256" key="2">
    <source>
        <dbReference type="ARBA" id="ARBA00001936"/>
    </source>
</evidence>
<evidence type="ECO:0000256" key="12">
    <source>
        <dbReference type="RuleBase" id="RU003843"/>
    </source>
</evidence>
<comment type="cofactor">
    <cofactor evidence="11 12">
        <name>Mg(2+)</name>
        <dbReference type="ChEBI" id="CHEBI:18420"/>
    </cofactor>
    <cofactor evidence="11 12">
        <name>Mn(2+)</name>
        <dbReference type="ChEBI" id="CHEBI:29035"/>
    </cofactor>
    <text evidence="11 12">Binds 2 divalent metal cations per subunit. Magnesium or manganese.</text>
</comment>
<feature type="binding site" evidence="11">
    <location>
        <position position="27"/>
    </location>
    <ligand>
        <name>Mg(2+)</name>
        <dbReference type="ChEBI" id="CHEBI:18420"/>
        <label>2</label>
    </ligand>
</feature>
<feature type="binding site" evidence="11">
    <location>
        <begin position="138"/>
        <end position="142"/>
    </location>
    <ligand>
        <name>D-ribulose 5-phosphate</name>
        <dbReference type="ChEBI" id="CHEBI:58121"/>
    </ligand>
</feature>
<comment type="cofactor">
    <cofactor evidence="2">
        <name>Mn(2+)</name>
        <dbReference type="ChEBI" id="CHEBI:29035"/>
    </cofactor>
</comment>
<gene>
    <name evidence="11" type="primary">ribB</name>
    <name evidence="13" type="ORF">SAMN05216389_11045</name>
</gene>
<dbReference type="FunFam" id="3.90.870.10:FF:000001">
    <property type="entry name" value="Riboflavin biosynthesis protein RibBA"/>
    <property type="match status" value="1"/>
</dbReference>
<evidence type="ECO:0000256" key="8">
    <source>
        <dbReference type="ARBA" id="ARBA00022842"/>
    </source>
</evidence>
<comment type="catalytic activity">
    <reaction evidence="1 11 12">
        <text>D-ribulose 5-phosphate = (2S)-2-hydroxy-3-oxobutyl phosphate + formate + H(+)</text>
        <dbReference type="Rhea" id="RHEA:18457"/>
        <dbReference type="ChEBI" id="CHEBI:15378"/>
        <dbReference type="ChEBI" id="CHEBI:15740"/>
        <dbReference type="ChEBI" id="CHEBI:58121"/>
        <dbReference type="ChEBI" id="CHEBI:58830"/>
        <dbReference type="EC" id="4.1.99.12"/>
    </reaction>
</comment>
<dbReference type="GO" id="GO:0008686">
    <property type="term" value="F:3,4-dihydroxy-2-butanone-4-phosphate synthase activity"/>
    <property type="evidence" value="ECO:0007669"/>
    <property type="project" value="UniProtKB-UniRule"/>
</dbReference>
<keyword evidence="10 11" id="KW-0456">Lyase</keyword>
<accession>A0A1I0E2R1</accession>
<dbReference type="GO" id="GO:0003935">
    <property type="term" value="F:GTP cyclohydrolase II activity"/>
    <property type="evidence" value="ECO:0007669"/>
    <property type="project" value="TreeGrafter"/>
</dbReference>
<organism evidence="13 14">
    <name type="scientific">Oceanobacillus limi</name>
    <dbReference type="NCBI Taxonomy" id="930131"/>
    <lineage>
        <taxon>Bacteria</taxon>
        <taxon>Bacillati</taxon>
        <taxon>Bacillota</taxon>
        <taxon>Bacilli</taxon>
        <taxon>Bacillales</taxon>
        <taxon>Bacillaceae</taxon>
        <taxon>Oceanobacillus</taxon>
    </lineage>
</organism>
<evidence type="ECO:0000313" key="13">
    <source>
        <dbReference type="EMBL" id="SET38470.1"/>
    </source>
</evidence>
<dbReference type="EMBL" id="FOHE01000010">
    <property type="protein sequence ID" value="SET38470.1"/>
    <property type="molecule type" value="Genomic_DNA"/>
</dbReference>
<evidence type="ECO:0000256" key="11">
    <source>
        <dbReference type="HAMAP-Rule" id="MF_00180"/>
    </source>
</evidence>
<dbReference type="Proteomes" id="UP000198618">
    <property type="component" value="Unassembled WGS sequence"/>
</dbReference>
<keyword evidence="13" id="KW-0378">Hydrolase</keyword>
<feature type="binding site" evidence="11">
    <location>
        <position position="141"/>
    </location>
    <ligand>
        <name>Mg(2+)</name>
        <dbReference type="ChEBI" id="CHEBI:18420"/>
        <label>2</label>
    </ligand>
</feature>
<dbReference type="Pfam" id="PF00926">
    <property type="entry name" value="DHBP_synthase"/>
    <property type="match status" value="1"/>
</dbReference>
<comment type="subunit">
    <text evidence="11 12">Homodimer.</text>
</comment>
<dbReference type="PANTHER" id="PTHR21327">
    <property type="entry name" value="GTP CYCLOHYDROLASE II-RELATED"/>
    <property type="match status" value="1"/>
</dbReference>